<feature type="region of interest" description="Disordered" evidence="1">
    <location>
        <begin position="1"/>
        <end position="38"/>
    </location>
</feature>
<keyword evidence="3" id="KW-1185">Reference proteome</keyword>
<evidence type="ECO:0000313" key="2">
    <source>
        <dbReference type="EMBL" id="ROT42436.1"/>
    </source>
</evidence>
<evidence type="ECO:0000313" key="3">
    <source>
        <dbReference type="Proteomes" id="UP000272025"/>
    </source>
</evidence>
<dbReference type="RefSeq" id="XP_028470242.1">
    <property type="nucleotide sequence ID" value="XM_028608960.1"/>
</dbReference>
<dbReference type="Proteomes" id="UP000272025">
    <property type="component" value="Unassembled WGS sequence"/>
</dbReference>
<dbReference type="EMBL" id="ML119051">
    <property type="protein sequence ID" value="ROT42436.1"/>
    <property type="molecule type" value="Genomic_DNA"/>
</dbReference>
<dbReference type="STRING" id="1314773.A0A3N2Q6U7"/>
<accession>A0A3N2Q6U7</accession>
<evidence type="ECO:0008006" key="4">
    <source>
        <dbReference type="Google" id="ProtNLM"/>
    </source>
</evidence>
<dbReference type="GeneID" id="39577438"/>
<evidence type="ECO:0000256" key="1">
    <source>
        <dbReference type="SAM" id="MobiDB-lite"/>
    </source>
</evidence>
<proteinExistence type="predicted"/>
<sequence>MTVSALPRSESEESDPSRGITGRILDRPLTEAEAQAPDADRPTYIPALDVLRPGLPGSRDTWLRFFHSYMCDRDIASRAFCARCGCPLGFHFRPRPEWFGGEEVFCRPDGWEDIIDVALGTIDRHWLDREDWLAIDHELNWKEALQWCKRDSVRGRAQGTRRHPEGAVAVTVSDADLLAPAKVETD</sequence>
<organism evidence="2 3">
    <name type="scientific">Sodiomyces alkalinus (strain CBS 110278 / VKM F-3762 / F11)</name>
    <name type="common">Alkaliphilic filamentous fungus</name>
    <dbReference type="NCBI Taxonomy" id="1314773"/>
    <lineage>
        <taxon>Eukaryota</taxon>
        <taxon>Fungi</taxon>
        <taxon>Dikarya</taxon>
        <taxon>Ascomycota</taxon>
        <taxon>Pezizomycotina</taxon>
        <taxon>Sordariomycetes</taxon>
        <taxon>Hypocreomycetidae</taxon>
        <taxon>Glomerellales</taxon>
        <taxon>Plectosphaerellaceae</taxon>
        <taxon>Sodiomyces</taxon>
    </lineage>
</organism>
<name>A0A3N2Q6U7_SODAK</name>
<reference evidence="2 3" key="1">
    <citation type="journal article" date="2018" name="Mol. Ecol.">
        <title>The obligate alkalophilic soda-lake fungus Sodiomyces alkalinus has shifted to a protein diet.</title>
        <authorList>
            <person name="Grum-Grzhimaylo A.A."/>
            <person name="Falkoski D.L."/>
            <person name="van den Heuvel J."/>
            <person name="Valero-Jimenez C.A."/>
            <person name="Min B."/>
            <person name="Choi I.G."/>
            <person name="Lipzen A."/>
            <person name="Daum C.G."/>
            <person name="Aanen D.K."/>
            <person name="Tsang A."/>
            <person name="Henrissat B."/>
            <person name="Bilanenko E.N."/>
            <person name="de Vries R.P."/>
            <person name="van Kan J.A.L."/>
            <person name="Grigoriev I.V."/>
            <person name="Debets A.J.M."/>
        </authorList>
    </citation>
    <scope>NUCLEOTIDE SEQUENCE [LARGE SCALE GENOMIC DNA]</scope>
    <source>
        <strain evidence="2 3">F11</strain>
    </source>
</reference>
<protein>
    <recommendedName>
        <fullName evidence="4">CENP-V/GFA domain-containing protein</fullName>
    </recommendedName>
</protein>
<gene>
    <name evidence="2" type="ORF">SODALDRAFT_303735</name>
</gene>
<dbReference type="OrthoDB" id="5422068at2759"/>
<dbReference type="AlphaFoldDB" id="A0A3N2Q6U7"/>